<dbReference type="InParanoid" id="A0A0G4GWA3"/>
<gene>
    <name evidence="1" type="ORF">Vbra_18804</name>
</gene>
<name>A0A0G4GWA3_VITBC</name>
<dbReference type="VEuPathDB" id="CryptoDB:Vbra_18804"/>
<keyword evidence="2" id="KW-1185">Reference proteome</keyword>
<proteinExistence type="predicted"/>
<reference evidence="1 2" key="1">
    <citation type="submission" date="2014-11" db="EMBL/GenBank/DDBJ databases">
        <authorList>
            <person name="Zhu J."/>
            <person name="Qi W."/>
            <person name="Song R."/>
        </authorList>
    </citation>
    <scope>NUCLEOTIDE SEQUENCE [LARGE SCALE GENOMIC DNA]</scope>
</reference>
<evidence type="ECO:0000313" key="1">
    <source>
        <dbReference type="EMBL" id="CEM35020.1"/>
    </source>
</evidence>
<dbReference type="AlphaFoldDB" id="A0A0G4GWA3"/>
<evidence type="ECO:0000313" key="2">
    <source>
        <dbReference type="Proteomes" id="UP000041254"/>
    </source>
</evidence>
<dbReference type="EMBL" id="CDMY01000840">
    <property type="protein sequence ID" value="CEM35020.1"/>
    <property type="molecule type" value="Genomic_DNA"/>
</dbReference>
<organism evidence="1 2">
    <name type="scientific">Vitrella brassicaformis (strain CCMP3155)</name>
    <dbReference type="NCBI Taxonomy" id="1169540"/>
    <lineage>
        <taxon>Eukaryota</taxon>
        <taxon>Sar</taxon>
        <taxon>Alveolata</taxon>
        <taxon>Colpodellida</taxon>
        <taxon>Vitrellaceae</taxon>
        <taxon>Vitrella</taxon>
    </lineage>
</organism>
<accession>A0A0G4GWA3</accession>
<sequence length="298" mass="33406">MQYHHFGAGDFEADRFLGRHEWWGECNDCVKLIVSNISPVTQLDSGVKQSKKRRLEFDAHSCVCVTGLPNLSSQLMHTHTENLFAWTEAIRVANSIKSTYQEIKSMLPQDDWSYLIRAEWTSTGSLSRIAQRMADVVDARVMTEEALSPGAVSTVVSSPLFEGAVNMDDAYIDQMPDEQAAVASSVLQVCLVGAALFETHQQYKKMVEGVIEVQRHSDVPGVWHAVANRRYGDIEQWVVVVEADESGRRRKELKFRLPYLDEGEMQAYAESCADPRYVAKRRGNRKAKRGSGVSVSGC</sequence>
<dbReference type="Proteomes" id="UP000041254">
    <property type="component" value="Unassembled WGS sequence"/>
</dbReference>
<protein>
    <submittedName>
        <fullName evidence="1">Uncharacterized protein</fullName>
    </submittedName>
</protein>